<dbReference type="AlphaFoldDB" id="A0AAV7MBP1"/>
<dbReference type="Proteomes" id="UP001066276">
    <property type="component" value="Chromosome 10"/>
</dbReference>
<organism evidence="1 2">
    <name type="scientific">Pleurodeles waltl</name>
    <name type="common">Iberian ribbed newt</name>
    <dbReference type="NCBI Taxonomy" id="8319"/>
    <lineage>
        <taxon>Eukaryota</taxon>
        <taxon>Metazoa</taxon>
        <taxon>Chordata</taxon>
        <taxon>Craniata</taxon>
        <taxon>Vertebrata</taxon>
        <taxon>Euteleostomi</taxon>
        <taxon>Amphibia</taxon>
        <taxon>Batrachia</taxon>
        <taxon>Caudata</taxon>
        <taxon>Salamandroidea</taxon>
        <taxon>Salamandridae</taxon>
        <taxon>Pleurodelinae</taxon>
        <taxon>Pleurodeles</taxon>
    </lineage>
</organism>
<evidence type="ECO:0000313" key="2">
    <source>
        <dbReference type="Proteomes" id="UP001066276"/>
    </source>
</evidence>
<reference evidence="1" key="1">
    <citation type="journal article" date="2022" name="bioRxiv">
        <title>Sequencing and chromosome-scale assembly of the giantPleurodeles waltlgenome.</title>
        <authorList>
            <person name="Brown T."/>
            <person name="Elewa A."/>
            <person name="Iarovenko S."/>
            <person name="Subramanian E."/>
            <person name="Araus A.J."/>
            <person name="Petzold A."/>
            <person name="Susuki M."/>
            <person name="Suzuki K.-i.T."/>
            <person name="Hayashi T."/>
            <person name="Toyoda A."/>
            <person name="Oliveira C."/>
            <person name="Osipova E."/>
            <person name="Leigh N.D."/>
            <person name="Simon A."/>
            <person name="Yun M.H."/>
        </authorList>
    </citation>
    <scope>NUCLEOTIDE SEQUENCE</scope>
    <source>
        <strain evidence="1">20211129_DDA</strain>
        <tissue evidence="1">Liver</tissue>
    </source>
</reference>
<dbReference type="EMBL" id="JANPWB010000014">
    <property type="protein sequence ID" value="KAJ1100599.1"/>
    <property type="molecule type" value="Genomic_DNA"/>
</dbReference>
<accession>A0AAV7MBP1</accession>
<sequence>MQAHTHDGLKAHIRTNLEMFAINISRSSVWRARCRCKSLYQFGKGRDCPSVFLFASSDVKMAQARPLVKGTMHGTLSAQEI</sequence>
<evidence type="ECO:0000313" key="1">
    <source>
        <dbReference type="EMBL" id="KAJ1100599.1"/>
    </source>
</evidence>
<proteinExistence type="predicted"/>
<comment type="caution">
    <text evidence="1">The sequence shown here is derived from an EMBL/GenBank/DDBJ whole genome shotgun (WGS) entry which is preliminary data.</text>
</comment>
<gene>
    <name evidence="1" type="ORF">NDU88_005680</name>
</gene>
<name>A0AAV7MBP1_PLEWA</name>
<protein>
    <submittedName>
        <fullName evidence="1">Uncharacterized protein</fullName>
    </submittedName>
</protein>
<keyword evidence="2" id="KW-1185">Reference proteome</keyword>